<comment type="subunit">
    <text evidence="7">Monomer.</text>
</comment>
<dbReference type="PANTHER" id="PTHR43311:SF2">
    <property type="entry name" value="GLUTAMATE--TRNA LIGASE, MITOCHONDRIAL-RELATED"/>
    <property type="match status" value="1"/>
</dbReference>
<dbReference type="InterPro" id="IPR045462">
    <property type="entry name" value="aa-tRNA-synth_I_cd-bd"/>
</dbReference>
<sequence>MLHAGRTEPIQARAPPVVPTPFYPHCFPTMIRTRFAPSPTGYLHIGGVRTALFNWLLAKQAGGQFILRIDDTDAGRNVDAALKPILDGFRWLGMNWDEGPDVGGPHGPYFQSERGDQYRAAAEKLLADGHAYRDFAKPEELQTLREEAQKAGEAFVYDRRWMAEDEATAAKFEAEGRQGVVRLKMPREGQCVIQDLIRGEVVVEWASEQDHVIARADGSPLYHLASVVDDHELKITHVVRAAEHLPNTARQVFIAQSLGYELPIYAHLPYVAEPGGSAKLSKRKLDKYKKNRDFAVLLAHGEKIAERCNMQVDADTFNPVLVDFYREIGFLPDALLNYLLLLGWSLDGETEKFTIAEMIEKFTLDRVNKAPASFDPAKLQSFQGDAFSELSDEKRTELVRPFAVAAGFVADGDSNEALSAVVAAAGDRLKMAGDIIDFDYCFVDDYAVDEKAYEKRLAKADGAKELLAKLNETLKAATEFDAANVETTVKSFCESEGIKIGQIIHALRVATTGAASGFGMFDTLAVLGKDKVTARIEKTIAGLS</sequence>
<keyword evidence="2 7" id="KW-0436">Ligase</keyword>
<keyword evidence="4 7" id="KW-0067">ATP-binding</keyword>
<comment type="caution">
    <text evidence="10">The sequence shown here is derived from an EMBL/GenBank/DDBJ whole genome shotgun (WGS) entry which is preliminary data.</text>
</comment>
<evidence type="ECO:0000256" key="4">
    <source>
        <dbReference type="ARBA" id="ARBA00022840"/>
    </source>
</evidence>
<dbReference type="PATRIC" id="fig|991778.3.peg.1786"/>
<keyword evidence="6 7" id="KW-0030">Aminoacyl-tRNA synthetase</keyword>
<dbReference type="GO" id="GO:0006424">
    <property type="term" value="P:glutamyl-tRNA aminoacylation"/>
    <property type="evidence" value="ECO:0007669"/>
    <property type="project" value="UniProtKB-UniRule"/>
</dbReference>
<gene>
    <name evidence="7 10" type="primary">gltX</name>
    <name evidence="10" type="ORF">RBWH47_04311</name>
</gene>
<feature type="short sequence motif" description="'KMSKS' region" evidence="7">
    <location>
        <begin position="279"/>
        <end position="283"/>
    </location>
</feature>
<comment type="subcellular location">
    <subcellularLocation>
        <location evidence="7">Cytoplasm</location>
    </subcellularLocation>
</comment>
<evidence type="ECO:0000313" key="10">
    <source>
        <dbReference type="EMBL" id="EGF28336.1"/>
    </source>
</evidence>
<dbReference type="InterPro" id="IPR000924">
    <property type="entry name" value="Glu/Gln-tRNA-synth"/>
</dbReference>
<dbReference type="PROSITE" id="PS00178">
    <property type="entry name" value="AA_TRNA_LIGASE_I"/>
    <property type="match status" value="1"/>
</dbReference>
<comment type="similarity">
    <text evidence="1 7">Belongs to the class-I aminoacyl-tRNA synthetase family. Glutamate--tRNA ligase type 1 subfamily.</text>
</comment>
<comment type="function">
    <text evidence="7">Catalyzes the attachment of glutamate to tRNA(Glu) in a two-step reaction: glutamate is first activated by ATP to form Glu-AMP and then transferred to the acceptor end of tRNA(Glu).</text>
</comment>
<keyword evidence="7" id="KW-0963">Cytoplasm</keyword>
<dbReference type="InterPro" id="IPR004527">
    <property type="entry name" value="Glu-tRNA-ligase_bac/mito"/>
</dbReference>
<dbReference type="CDD" id="cd00808">
    <property type="entry name" value="GluRS_core"/>
    <property type="match status" value="1"/>
</dbReference>
<dbReference type="SUPFAM" id="SSF52374">
    <property type="entry name" value="Nucleotidylyl transferase"/>
    <property type="match status" value="1"/>
</dbReference>
<evidence type="ECO:0000256" key="2">
    <source>
        <dbReference type="ARBA" id="ARBA00022598"/>
    </source>
</evidence>
<dbReference type="Proteomes" id="UP000006222">
    <property type="component" value="Unassembled WGS sequence"/>
</dbReference>
<dbReference type="InterPro" id="IPR049940">
    <property type="entry name" value="GluQ/Sye"/>
</dbReference>
<dbReference type="GO" id="GO:0005524">
    <property type="term" value="F:ATP binding"/>
    <property type="evidence" value="ECO:0007669"/>
    <property type="project" value="UniProtKB-UniRule"/>
</dbReference>
<dbReference type="InterPro" id="IPR008925">
    <property type="entry name" value="aa_tRNA-synth_I_cd-bd_sf"/>
</dbReference>
<keyword evidence="3 7" id="KW-0547">Nucleotide-binding</keyword>
<dbReference type="Pfam" id="PF00749">
    <property type="entry name" value="tRNA-synt_1c"/>
    <property type="match status" value="2"/>
</dbReference>
<dbReference type="AlphaFoldDB" id="F2APR9"/>
<comment type="catalytic activity">
    <reaction evidence="7">
        <text>tRNA(Glu) + L-glutamate + ATP = L-glutamyl-tRNA(Glu) + AMP + diphosphate</text>
        <dbReference type="Rhea" id="RHEA:23540"/>
        <dbReference type="Rhea" id="RHEA-COMP:9663"/>
        <dbReference type="Rhea" id="RHEA-COMP:9680"/>
        <dbReference type="ChEBI" id="CHEBI:29985"/>
        <dbReference type="ChEBI" id="CHEBI:30616"/>
        <dbReference type="ChEBI" id="CHEBI:33019"/>
        <dbReference type="ChEBI" id="CHEBI:78442"/>
        <dbReference type="ChEBI" id="CHEBI:78520"/>
        <dbReference type="ChEBI" id="CHEBI:456215"/>
        <dbReference type="EC" id="6.1.1.17"/>
    </reaction>
</comment>
<evidence type="ECO:0000256" key="1">
    <source>
        <dbReference type="ARBA" id="ARBA00007894"/>
    </source>
</evidence>
<dbReference type="GO" id="GO:0008270">
    <property type="term" value="F:zinc ion binding"/>
    <property type="evidence" value="ECO:0007669"/>
    <property type="project" value="InterPro"/>
</dbReference>
<dbReference type="HAMAP" id="MF_00022">
    <property type="entry name" value="Glu_tRNA_synth_type1"/>
    <property type="match status" value="1"/>
</dbReference>
<dbReference type="InterPro" id="IPR001412">
    <property type="entry name" value="aa-tRNA-synth_I_CS"/>
</dbReference>
<evidence type="ECO:0000256" key="6">
    <source>
        <dbReference type="ARBA" id="ARBA00023146"/>
    </source>
</evidence>
<accession>F2APR9</accession>
<feature type="short sequence motif" description="'HIGH' region" evidence="7">
    <location>
        <begin position="37"/>
        <end position="47"/>
    </location>
</feature>
<dbReference type="Pfam" id="PF19269">
    <property type="entry name" value="Anticodon_2"/>
    <property type="match status" value="1"/>
</dbReference>
<feature type="domain" description="Glutamyl/glutaminyl-tRNA synthetase class Ib catalytic" evidence="8">
    <location>
        <begin position="322"/>
        <end position="380"/>
    </location>
</feature>
<feature type="domain" description="Aminoacyl-tRNA synthetase class I anticodon-binding" evidence="9">
    <location>
        <begin position="396"/>
        <end position="540"/>
    </location>
</feature>
<dbReference type="GO" id="GO:0000049">
    <property type="term" value="F:tRNA binding"/>
    <property type="evidence" value="ECO:0007669"/>
    <property type="project" value="InterPro"/>
</dbReference>
<feature type="binding site" evidence="7">
    <location>
        <position position="282"/>
    </location>
    <ligand>
        <name>ATP</name>
        <dbReference type="ChEBI" id="CHEBI:30616"/>
    </ligand>
</feature>
<reference evidence="10 11" key="1">
    <citation type="journal article" date="2013" name="Mar. Genomics">
        <title>Expression of sulfatases in Rhodopirellula baltica and the diversity of sulfatases in the genus Rhodopirellula.</title>
        <authorList>
            <person name="Wegner C.E."/>
            <person name="Richter-Heitmann T."/>
            <person name="Klindworth A."/>
            <person name="Klockow C."/>
            <person name="Richter M."/>
            <person name="Achstetter T."/>
            <person name="Glockner F.O."/>
            <person name="Harder J."/>
        </authorList>
    </citation>
    <scope>NUCLEOTIDE SEQUENCE [LARGE SCALE GENOMIC DNA]</scope>
    <source>
        <strain evidence="10 11">WH47</strain>
    </source>
</reference>
<dbReference type="GO" id="GO:0004818">
    <property type="term" value="F:glutamate-tRNA ligase activity"/>
    <property type="evidence" value="ECO:0007669"/>
    <property type="project" value="UniProtKB-UniRule"/>
</dbReference>
<evidence type="ECO:0000256" key="7">
    <source>
        <dbReference type="HAMAP-Rule" id="MF_00022"/>
    </source>
</evidence>
<organism evidence="10 11">
    <name type="scientific">Rhodopirellula baltica WH47</name>
    <dbReference type="NCBI Taxonomy" id="991778"/>
    <lineage>
        <taxon>Bacteria</taxon>
        <taxon>Pseudomonadati</taxon>
        <taxon>Planctomycetota</taxon>
        <taxon>Planctomycetia</taxon>
        <taxon>Pirellulales</taxon>
        <taxon>Pirellulaceae</taxon>
        <taxon>Rhodopirellula</taxon>
    </lineage>
</organism>
<dbReference type="EMBL" id="AFAR01000094">
    <property type="protein sequence ID" value="EGF28336.1"/>
    <property type="molecule type" value="Genomic_DNA"/>
</dbReference>
<dbReference type="PRINTS" id="PR00987">
    <property type="entry name" value="TRNASYNTHGLU"/>
</dbReference>
<comment type="caution">
    <text evidence="7">Lacks conserved residue(s) required for the propagation of feature annotation.</text>
</comment>
<name>F2APR9_RHOBT</name>
<evidence type="ECO:0000256" key="3">
    <source>
        <dbReference type="ARBA" id="ARBA00022741"/>
    </source>
</evidence>
<dbReference type="InterPro" id="IPR014729">
    <property type="entry name" value="Rossmann-like_a/b/a_fold"/>
</dbReference>
<evidence type="ECO:0000259" key="8">
    <source>
        <dbReference type="Pfam" id="PF00749"/>
    </source>
</evidence>
<keyword evidence="5 7" id="KW-0648">Protein biosynthesis</keyword>
<dbReference type="InterPro" id="IPR020058">
    <property type="entry name" value="Glu/Gln-tRNA-synth_Ib_cat-dom"/>
</dbReference>
<dbReference type="SUPFAM" id="SSF48163">
    <property type="entry name" value="An anticodon-binding domain of class I aminoacyl-tRNA synthetases"/>
    <property type="match status" value="1"/>
</dbReference>
<evidence type="ECO:0000256" key="5">
    <source>
        <dbReference type="ARBA" id="ARBA00022917"/>
    </source>
</evidence>
<evidence type="ECO:0000313" key="11">
    <source>
        <dbReference type="Proteomes" id="UP000006222"/>
    </source>
</evidence>
<dbReference type="NCBIfam" id="TIGR00464">
    <property type="entry name" value="gltX_bact"/>
    <property type="match status" value="1"/>
</dbReference>
<dbReference type="InterPro" id="IPR020751">
    <property type="entry name" value="aa-tRNA-synth_I_codon-bd_sub2"/>
</dbReference>
<feature type="domain" description="Glutamyl/glutaminyl-tRNA synthetase class Ib catalytic" evidence="8">
    <location>
        <begin position="31"/>
        <end position="289"/>
    </location>
</feature>
<dbReference type="GO" id="GO:0005829">
    <property type="term" value="C:cytosol"/>
    <property type="evidence" value="ECO:0007669"/>
    <property type="project" value="TreeGrafter"/>
</dbReference>
<dbReference type="Gene3D" id="3.40.50.620">
    <property type="entry name" value="HUPs"/>
    <property type="match status" value="1"/>
</dbReference>
<protein>
    <recommendedName>
        <fullName evidence="7">Glutamate--tRNA ligase</fullName>
        <ecNumber evidence="7">6.1.1.17</ecNumber>
    </recommendedName>
    <alternativeName>
        <fullName evidence="7">Glutamyl-tRNA synthetase</fullName>
        <shortName evidence="7">GluRS</shortName>
    </alternativeName>
</protein>
<dbReference type="Gene3D" id="1.10.10.350">
    <property type="match status" value="1"/>
</dbReference>
<dbReference type="EC" id="6.1.1.17" evidence="7"/>
<dbReference type="InterPro" id="IPR033910">
    <property type="entry name" value="GluRS_core"/>
</dbReference>
<evidence type="ECO:0000259" key="9">
    <source>
        <dbReference type="Pfam" id="PF19269"/>
    </source>
</evidence>
<proteinExistence type="inferred from homology"/>
<dbReference type="PANTHER" id="PTHR43311">
    <property type="entry name" value="GLUTAMATE--TRNA LIGASE"/>
    <property type="match status" value="1"/>
</dbReference>